<dbReference type="AlphaFoldDB" id="A0A7V2SVG3"/>
<dbReference type="GO" id="GO:0015288">
    <property type="term" value="F:porin activity"/>
    <property type="evidence" value="ECO:0007669"/>
    <property type="project" value="TreeGrafter"/>
</dbReference>
<evidence type="ECO:0000256" key="2">
    <source>
        <dbReference type="ARBA" id="ARBA00007613"/>
    </source>
</evidence>
<comment type="similarity">
    <text evidence="2">Belongs to the outer membrane factor (OMF) (TC 1.B.17) family.</text>
</comment>
<dbReference type="Proteomes" id="UP000885797">
    <property type="component" value="Unassembled WGS sequence"/>
</dbReference>
<evidence type="ECO:0000256" key="8">
    <source>
        <dbReference type="SAM" id="Coils"/>
    </source>
</evidence>
<keyword evidence="6" id="KW-0472">Membrane</keyword>
<keyword evidence="5" id="KW-0812">Transmembrane</keyword>
<dbReference type="EMBL" id="DRND01000183">
    <property type="protein sequence ID" value="HFC46672.1"/>
    <property type="molecule type" value="Genomic_DNA"/>
</dbReference>
<dbReference type="GO" id="GO:1990281">
    <property type="term" value="C:efflux pump complex"/>
    <property type="evidence" value="ECO:0007669"/>
    <property type="project" value="TreeGrafter"/>
</dbReference>
<keyword evidence="7" id="KW-0998">Cell outer membrane</keyword>
<dbReference type="Gene3D" id="1.20.1600.10">
    <property type="entry name" value="Outer membrane efflux proteins (OEP)"/>
    <property type="match status" value="1"/>
</dbReference>
<dbReference type="SUPFAM" id="SSF56954">
    <property type="entry name" value="Outer membrane efflux proteins (OEP)"/>
    <property type="match status" value="1"/>
</dbReference>
<dbReference type="PANTHER" id="PTHR30026:SF20">
    <property type="entry name" value="OUTER MEMBRANE PROTEIN TOLC"/>
    <property type="match status" value="1"/>
</dbReference>
<proteinExistence type="inferred from homology"/>
<evidence type="ECO:0000256" key="6">
    <source>
        <dbReference type="ARBA" id="ARBA00023136"/>
    </source>
</evidence>
<sequence length="451" mass="51224">MQIGRLAIIGGALAFIVFLGTLLRPSVSFGATISLTLKGAMERAIKENPDIRSLRERIKAQVEQKESVARDKWAKLQAGYQYTWFNESPYIKFKDFGLLGEVPFGKSREVHWYVQLTQPIFTGFALSTSVELASLGIDVKRVEYELGCLDLRFEAKRSFFALLMAQGGLRVARDEVKALEAHLKEAKAFFEQGLIARNDLLRAEVAYRASLQRLEEARSQVKTLTAYLDSILDLPLDTRLKLKEIESVPKIDLSLDQLKEMALQNRPELKAAALSIRQARLEGRLAKSSLYPQLSLVGRYEQVGDDLLANRNDFTNSENALLILEAKWNLFEWGKTLHQMKEASYKANAMEEKARSLTNRVFYEIEEAKNTLLAKKKNMDTAKAAIKKAREDLRLTKLQFEEQLASTSDVLDARRYLTEAETNLLRARYGYLTALAMLERAVGVDFIYYGE</sequence>
<reference evidence="9" key="1">
    <citation type="journal article" date="2020" name="mSystems">
        <title>Genome- and Community-Level Interaction Insights into Carbon Utilization and Element Cycling Functions of Hydrothermarchaeota in Hydrothermal Sediment.</title>
        <authorList>
            <person name="Zhou Z."/>
            <person name="Liu Y."/>
            <person name="Xu W."/>
            <person name="Pan J."/>
            <person name="Luo Z.H."/>
            <person name="Li M."/>
        </authorList>
    </citation>
    <scope>NUCLEOTIDE SEQUENCE [LARGE SCALE GENOMIC DNA]</scope>
    <source>
        <strain evidence="9">HyVt-503</strain>
    </source>
</reference>
<feature type="coiled-coil region" evidence="8">
    <location>
        <begin position="340"/>
        <end position="399"/>
    </location>
</feature>
<accession>A0A7V2SVG3</accession>
<dbReference type="Pfam" id="PF02321">
    <property type="entry name" value="OEP"/>
    <property type="match status" value="2"/>
</dbReference>
<evidence type="ECO:0000256" key="4">
    <source>
        <dbReference type="ARBA" id="ARBA00022452"/>
    </source>
</evidence>
<comment type="subcellular location">
    <subcellularLocation>
        <location evidence="1">Cell outer membrane</location>
    </subcellularLocation>
</comment>
<dbReference type="InterPro" id="IPR003423">
    <property type="entry name" value="OMP_efflux"/>
</dbReference>
<evidence type="ECO:0000256" key="7">
    <source>
        <dbReference type="ARBA" id="ARBA00023237"/>
    </source>
</evidence>
<gene>
    <name evidence="9" type="ORF">ENJ63_02190</name>
</gene>
<keyword evidence="4" id="KW-1134">Transmembrane beta strand</keyword>
<evidence type="ECO:0000256" key="5">
    <source>
        <dbReference type="ARBA" id="ARBA00022692"/>
    </source>
</evidence>
<evidence type="ECO:0000313" key="9">
    <source>
        <dbReference type="EMBL" id="HFC46672.1"/>
    </source>
</evidence>
<dbReference type="GO" id="GO:0009279">
    <property type="term" value="C:cell outer membrane"/>
    <property type="evidence" value="ECO:0007669"/>
    <property type="project" value="UniProtKB-SubCell"/>
</dbReference>
<dbReference type="InterPro" id="IPR051906">
    <property type="entry name" value="TolC-like"/>
</dbReference>
<keyword evidence="8" id="KW-0175">Coiled coil</keyword>
<organism evidence="9">
    <name type="scientific">Dissulfuribacter thermophilus</name>
    <dbReference type="NCBI Taxonomy" id="1156395"/>
    <lineage>
        <taxon>Bacteria</taxon>
        <taxon>Pseudomonadati</taxon>
        <taxon>Thermodesulfobacteriota</taxon>
        <taxon>Dissulfuribacteria</taxon>
        <taxon>Dissulfuribacterales</taxon>
        <taxon>Dissulfuribacteraceae</taxon>
        <taxon>Dissulfuribacter</taxon>
    </lineage>
</organism>
<dbReference type="PANTHER" id="PTHR30026">
    <property type="entry name" value="OUTER MEMBRANE PROTEIN TOLC"/>
    <property type="match status" value="1"/>
</dbReference>
<comment type="caution">
    <text evidence="9">The sequence shown here is derived from an EMBL/GenBank/DDBJ whole genome shotgun (WGS) entry which is preliminary data.</text>
</comment>
<evidence type="ECO:0000256" key="1">
    <source>
        <dbReference type="ARBA" id="ARBA00004442"/>
    </source>
</evidence>
<protein>
    <submittedName>
        <fullName evidence="9">TolC family protein</fullName>
    </submittedName>
</protein>
<name>A0A7V2SVG3_9BACT</name>
<dbReference type="GO" id="GO:0015562">
    <property type="term" value="F:efflux transmembrane transporter activity"/>
    <property type="evidence" value="ECO:0007669"/>
    <property type="project" value="InterPro"/>
</dbReference>
<keyword evidence="3" id="KW-0813">Transport</keyword>
<evidence type="ECO:0000256" key="3">
    <source>
        <dbReference type="ARBA" id="ARBA00022448"/>
    </source>
</evidence>